<dbReference type="InterPro" id="IPR042099">
    <property type="entry name" value="ANL_N_sf"/>
</dbReference>
<comment type="caution">
    <text evidence="2">The sequence shown here is derived from an EMBL/GenBank/DDBJ whole genome shotgun (WGS) entry which is preliminary data.</text>
</comment>
<accession>A0A2W5FEW9</accession>
<dbReference type="GO" id="GO:0008218">
    <property type="term" value="P:bioluminescence"/>
    <property type="evidence" value="ECO:0007669"/>
    <property type="project" value="InterPro"/>
</dbReference>
<evidence type="ECO:0000313" key="2">
    <source>
        <dbReference type="EMBL" id="PZP31336.1"/>
    </source>
</evidence>
<reference evidence="2 3" key="1">
    <citation type="submission" date="2017-08" db="EMBL/GenBank/DDBJ databases">
        <title>Infants hospitalized years apart are colonized by the same room-sourced microbial strains.</title>
        <authorList>
            <person name="Brooks B."/>
            <person name="Olm M.R."/>
            <person name="Firek B.A."/>
            <person name="Baker R."/>
            <person name="Thomas B.C."/>
            <person name="Morowitz M.J."/>
            <person name="Banfield J.F."/>
        </authorList>
    </citation>
    <scope>NUCLEOTIDE SEQUENCE [LARGE SCALE GENOMIC DNA]</scope>
    <source>
        <strain evidence="2">S2_012_000_R2_81</strain>
    </source>
</reference>
<name>A0A2W5FEW9_9BURK</name>
<gene>
    <name evidence="2" type="ORF">DI603_13320</name>
</gene>
<evidence type="ECO:0000313" key="3">
    <source>
        <dbReference type="Proteomes" id="UP000249633"/>
    </source>
</evidence>
<dbReference type="SUPFAM" id="SSF56801">
    <property type="entry name" value="Acetyl-CoA synthetase-like"/>
    <property type="match status" value="1"/>
</dbReference>
<sequence>MHETDDFLSWPVYDADRALKRSRLEPALQTLTRHHAAACEDYGRLLRAYGIALDAPMTLEQLPLLPVRVFKHRLLSSVPEDQVFKTLTSSGTTGQAPSRIVLDKLTAQRQTTALARIMQNFLGPARLPMLIIDHPGVIKDRLNFSARGAGILGLSTLGRQHVYALRDDMSLDLEAVRAFAERHRGQPKLAFGFTFMVWQYFAQALREAGEAVDLSGLVLIHSGGWKKLVDQAVDNATFKATLRQLLGEVRIHNFYGMVEQVGSVFVECEAGHLHAPAFAEVIVRDPTDWSALPAGRAGLLQVLSCLPYSYPGHSLLTEDRGVLLGEDDCSCGRRGRYFHVHGRLPRAELRGCSDTQPGLVRA</sequence>
<dbReference type="Pfam" id="PF04443">
    <property type="entry name" value="LuxE"/>
    <property type="match status" value="1"/>
</dbReference>
<proteinExistence type="predicted"/>
<protein>
    <submittedName>
        <fullName evidence="2">Acyl-protein synthetase</fullName>
    </submittedName>
</protein>
<dbReference type="EMBL" id="QFOD01000011">
    <property type="protein sequence ID" value="PZP31336.1"/>
    <property type="molecule type" value="Genomic_DNA"/>
</dbReference>
<feature type="domain" description="Acyl-protein synthetase LuxE" evidence="1">
    <location>
        <begin position="32"/>
        <end position="355"/>
    </location>
</feature>
<dbReference type="GO" id="GO:0047474">
    <property type="term" value="F:long-chain fatty acid--protein ligase activity"/>
    <property type="evidence" value="ECO:0007669"/>
    <property type="project" value="InterPro"/>
</dbReference>
<evidence type="ECO:0000259" key="1">
    <source>
        <dbReference type="Pfam" id="PF04443"/>
    </source>
</evidence>
<dbReference type="Proteomes" id="UP000249633">
    <property type="component" value="Unassembled WGS sequence"/>
</dbReference>
<dbReference type="Gene3D" id="3.40.50.12780">
    <property type="entry name" value="N-terminal domain of ligase-like"/>
    <property type="match status" value="1"/>
</dbReference>
<dbReference type="AlphaFoldDB" id="A0A2W5FEW9"/>
<organism evidence="2 3">
    <name type="scientific">Roseateles depolymerans</name>
    <dbReference type="NCBI Taxonomy" id="76731"/>
    <lineage>
        <taxon>Bacteria</taxon>
        <taxon>Pseudomonadati</taxon>
        <taxon>Pseudomonadota</taxon>
        <taxon>Betaproteobacteria</taxon>
        <taxon>Burkholderiales</taxon>
        <taxon>Sphaerotilaceae</taxon>
        <taxon>Roseateles</taxon>
    </lineage>
</organism>
<dbReference type="InterPro" id="IPR007534">
    <property type="entry name" value="LuxE"/>
</dbReference>